<evidence type="ECO:0000259" key="1">
    <source>
        <dbReference type="PROSITE" id="PS51186"/>
    </source>
</evidence>
<protein>
    <submittedName>
        <fullName evidence="2">GNAT family N-acetyltransferase</fullName>
        <ecNumber evidence="2">2.3.1.-</ecNumber>
    </submittedName>
</protein>
<dbReference type="EC" id="2.3.1.-" evidence="2"/>
<evidence type="ECO:0000313" key="3">
    <source>
        <dbReference type="Proteomes" id="UP000694232"/>
    </source>
</evidence>
<dbReference type="CDD" id="cd04301">
    <property type="entry name" value="NAT_SF"/>
    <property type="match status" value="1"/>
</dbReference>
<dbReference type="KEGG" id="vos:KNV97_10070"/>
<organism evidence="2 3">
    <name type="scientific">Vibrio ostreae</name>
    <dbReference type="NCBI Taxonomy" id="2841925"/>
    <lineage>
        <taxon>Bacteria</taxon>
        <taxon>Pseudomonadati</taxon>
        <taxon>Pseudomonadota</taxon>
        <taxon>Gammaproteobacteria</taxon>
        <taxon>Vibrionales</taxon>
        <taxon>Vibrionaceae</taxon>
        <taxon>Vibrio</taxon>
    </lineage>
</organism>
<reference evidence="2" key="1">
    <citation type="submission" date="2021-06" db="EMBL/GenBank/DDBJ databases">
        <title>Vibrio nov. sp., novel gut bacterium isolated from Yellow Sea oyster.</title>
        <authorList>
            <person name="Muhammad N."/>
            <person name="Nguyen T.H."/>
            <person name="Lee Y.-J."/>
            <person name="Ko J."/>
            <person name="Kim S.-G."/>
        </authorList>
    </citation>
    <scope>NUCLEOTIDE SEQUENCE</scope>
    <source>
        <strain evidence="2">OG9-811</strain>
    </source>
</reference>
<dbReference type="PANTHER" id="PTHR43451">
    <property type="entry name" value="ACETYLTRANSFERASE (GNAT) FAMILY PROTEIN"/>
    <property type="match status" value="1"/>
</dbReference>
<keyword evidence="3" id="KW-1185">Reference proteome</keyword>
<dbReference type="InterPro" id="IPR052564">
    <property type="entry name" value="N-acetyltrans/Recomb-assoc"/>
</dbReference>
<dbReference type="Proteomes" id="UP000694232">
    <property type="component" value="Chromosome 1"/>
</dbReference>
<feature type="domain" description="N-acetyltransferase" evidence="1">
    <location>
        <begin position="2"/>
        <end position="155"/>
    </location>
</feature>
<dbReference type="AlphaFoldDB" id="A0A975YPH0"/>
<dbReference type="PANTHER" id="PTHR43451:SF1">
    <property type="entry name" value="ACETYLTRANSFERASE"/>
    <property type="match status" value="1"/>
</dbReference>
<dbReference type="RefSeq" id="WP_218563027.1">
    <property type="nucleotide sequence ID" value="NZ_CP076643.1"/>
</dbReference>
<dbReference type="EMBL" id="CP076643">
    <property type="protein sequence ID" value="QXO18586.1"/>
    <property type="molecule type" value="Genomic_DNA"/>
</dbReference>
<dbReference type="GO" id="GO:0016747">
    <property type="term" value="F:acyltransferase activity, transferring groups other than amino-acyl groups"/>
    <property type="evidence" value="ECO:0007669"/>
    <property type="project" value="InterPro"/>
</dbReference>
<keyword evidence="2" id="KW-0808">Transferase</keyword>
<sequence>MLKIRRYKTDDALTLRELFISTVRHINQRDYTQEQLCAWAPVEFDAVLWDTQLTLLNPYVVHLNGKIVGYADLQPDGLIDHFFCHYQHQGQGIGRFLMQHVLIKAQQRGIKRLHAHVSITARPFFEHMGFRVVKAQQVTVQEQTLTNYLMERPAW</sequence>
<name>A0A975YPH0_9VIBR</name>
<evidence type="ECO:0000313" key="2">
    <source>
        <dbReference type="EMBL" id="QXO18586.1"/>
    </source>
</evidence>
<gene>
    <name evidence="2" type="ORF">KNV97_10070</name>
</gene>
<accession>A0A975YPH0</accession>
<proteinExistence type="predicted"/>
<keyword evidence="2" id="KW-0012">Acyltransferase</keyword>
<dbReference type="PROSITE" id="PS51186">
    <property type="entry name" value="GNAT"/>
    <property type="match status" value="1"/>
</dbReference>
<dbReference type="Pfam" id="PF13673">
    <property type="entry name" value="Acetyltransf_10"/>
    <property type="match status" value="1"/>
</dbReference>
<dbReference type="InterPro" id="IPR000182">
    <property type="entry name" value="GNAT_dom"/>
</dbReference>